<dbReference type="FunFam" id="3.90.1170.30:FF:000002">
    <property type="entry name" value="Pyrimidine-nucleoside phosphorylase"/>
    <property type="match status" value="1"/>
</dbReference>
<dbReference type="NCBIfam" id="NF004490">
    <property type="entry name" value="PRK05820.1"/>
    <property type="match status" value="1"/>
</dbReference>
<dbReference type="GO" id="GO:0009032">
    <property type="term" value="F:thymidine phosphorylase activity"/>
    <property type="evidence" value="ECO:0007669"/>
    <property type="project" value="TreeGrafter"/>
</dbReference>
<dbReference type="EC" id="2.4.2.2" evidence="6"/>
<dbReference type="GO" id="GO:0004645">
    <property type="term" value="F:1,4-alpha-oligoglucan phosphorylase activity"/>
    <property type="evidence" value="ECO:0007669"/>
    <property type="project" value="InterPro"/>
</dbReference>
<gene>
    <name evidence="14" type="ORF">LL038_08125</name>
</gene>
<comment type="function">
    <text evidence="3">Catalyzes phosphorolysis of the pyrimidine nucleosides uridine, thymidine and 2'-deoxyuridine with the formation of the corresponding pyrimidine base and ribose-1-phosphate.</text>
</comment>
<reference evidence="14" key="1">
    <citation type="submission" date="2021-11" db="EMBL/GenBank/DDBJ databases">
        <title>Clostridia strains as spoilage organisms.</title>
        <authorList>
            <person name="Wambui J."/>
            <person name="Stevens M.J.A."/>
            <person name="Stephan R."/>
        </authorList>
    </citation>
    <scope>NUCLEOTIDE SEQUENCE</scope>
    <source>
        <strain evidence="14">CF009</strain>
    </source>
</reference>
<dbReference type="GO" id="GO:0006206">
    <property type="term" value="P:pyrimidine nucleobase metabolic process"/>
    <property type="evidence" value="ECO:0007669"/>
    <property type="project" value="InterPro"/>
</dbReference>
<evidence type="ECO:0000256" key="8">
    <source>
        <dbReference type="ARBA" id="ARBA00022676"/>
    </source>
</evidence>
<comment type="similarity">
    <text evidence="4">Belongs to the thymidine/pyrimidine-nucleoside phosphorylase family.</text>
</comment>
<evidence type="ECO:0000313" key="14">
    <source>
        <dbReference type="EMBL" id="WAG62190.1"/>
    </source>
</evidence>
<evidence type="ECO:0000256" key="5">
    <source>
        <dbReference type="ARBA" id="ARBA00011738"/>
    </source>
</evidence>
<evidence type="ECO:0000256" key="9">
    <source>
        <dbReference type="ARBA" id="ARBA00022679"/>
    </source>
</evidence>
<evidence type="ECO:0000256" key="3">
    <source>
        <dbReference type="ARBA" id="ARBA00003877"/>
    </source>
</evidence>
<accession>A0AA47ELB4</accession>
<dbReference type="SMART" id="SM00941">
    <property type="entry name" value="PYNP_C"/>
    <property type="match status" value="1"/>
</dbReference>
<comment type="catalytic activity">
    <reaction evidence="12">
        <text>thymidine + phosphate = 2-deoxy-alpha-D-ribose 1-phosphate + thymine</text>
        <dbReference type="Rhea" id="RHEA:16037"/>
        <dbReference type="ChEBI" id="CHEBI:17748"/>
        <dbReference type="ChEBI" id="CHEBI:17821"/>
        <dbReference type="ChEBI" id="CHEBI:43474"/>
        <dbReference type="ChEBI" id="CHEBI:57259"/>
        <dbReference type="EC" id="2.4.2.2"/>
    </reaction>
</comment>
<dbReference type="InterPro" id="IPR018090">
    <property type="entry name" value="Pyrmidine_PPas_bac/euk"/>
</dbReference>
<dbReference type="GO" id="GO:0005829">
    <property type="term" value="C:cytosol"/>
    <property type="evidence" value="ECO:0007669"/>
    <property type="project" value="TreeGrafter"/>
</dbReference>
<dbReference type="PANTHER" id="PTHR10515">
    <property type="entry name" value="THYMIDINE PHOSPHORYLASE"/>
    <property type="match status" value="1"/>
</dbReference>
<name>A0AA47ELB4_9CLOT</name>
<keyword evidence="10" id="KW-0479">Metal-binding</keyword>
<comment type="catalytic activity">
    <reaction evidence="11">
        <text>uridine + phosphate = alpha-D-ribose 1-phosphate + uracil</text>
        <dbReference type="Rhea" id="RHEA:24388"/>
        <dbReference type="ChEBI" id="CHEBI:16704"/>
        <dbReference type="ChEBI" id="CHEBI:17568"/>
        <dbReference type="ChEBI" id="CHEBI:43474"/>
        <dbReference type="ChEBI" id="CHEBI:57720"/>
        <dbReference type="EC" id="2.4.2.2"/>
    </reaction>
</comment>
<dbReference type="InterPro" id="IPR013102">
    <property type="entry name" value="PYNP_C"/>
</dbReference>
<evidence type="ECO:0000259" key="13">
    <source>
        <dbReference type="SMART" id="SM00941"/>
    </source>
</evidence>
<evidence type="ECO:0000256" key="11">
    <source>
        <dbReference type="ARBA" id="ARBA00048453"/>
    </source>
</evidence>
<dbReference type="FunFam" id="1.20.970.10:FF:000002">
    <property type="entry name" value="Pyrimidine-nucleoside phosphorylase"/>
    <property type="match status" value="1"/>
</dbReference>
<evidence type="ECO:0000256" key="10">
    <source>
        <dbReference type="ARBA" id="ARBA00022723"/>
    </source>
</evidence>
<dbReference type="GO" id="GO:0006213">
    <property type="term" value="P:pyrimidine nucleoside metabolic process"/>
    <property type="evidence" value="ECO:0007669"/>
    <property type="project" value="InterPro"/>
</dbReference>
<evidence type="ECO:0000256" key="6">
    <source>
        <dbReference type="ARBA" id="ARBA00011889"/>
    </source>
</evidence>
<dbReference type="InterPro" id="IPR000312">
    <property type="entry name" value="Glycosyl_Trfase_fam3"/>
</dbReference>
<feature type="domain" description="Pyrimidine nucleoside phosphorylase C-terminal" evidence="13">
    <location>
        <begin position="345"/>
        <end position="418"/>
    </location>
</feature>
<sequence>MRMVDIISKKRDGKELTTKEINFFIEGYTKGIIPDYQASSLAMAIYFQDMNDRERADLTMAMVNSGETIDLSGIEGIKVDKHSTGGVGDTTTLVLAPLVAALDIPVAKMSGRGLGHTGGTIDKLESISGFHVEITIEQFIDLVNRDKVAVVGQSGNLTPADKKLYALRDVTGTVNSIPLIASSIMSKKIAAGANAIVLDVKTGAGAFMKTDKDAENLAHAMVQIGNNVGRKTMAIISDMSQPLGFAIGNALEVKEAIDTLKGEGPEDLTELVLTLGSQMVVLAKKAKTLEEARKMLLEVIKNGKAIDKFKVFIKNQGGDETIVDNPENLPQAKYKIDVPALASGFVSNMVADEIGVAAMLLGAGRATKEDKIDLAVGLMLRRKVGDKVKKGESLVTIYSNRENVEDVKAKIYENISISDHATKPILIHEVITK</sequence>
<dbReference type="Proteomes" id="UP001164733">
    <property type="component" value="Chromosome"/>
</dbReference>
<comment type="cofactor">
    <cofactor evidence="2">
        <name>K(+)</name>
        <dbReference type="ChEBI" id="CHEBI:29103"/>
    </cofactor>
</comment>
<dbReference type="InterPro" id="IPR000053">
    <property type="entry name" value="Thymidine/pyrmidine_PPase"/>
</dbReference>
<dbReference type="InterPro" id="IPR017459">
    <property type="entry name" value="Glycosyl_Trfase_fam3_N_dom"/>
</dbReference>
<dbReference type="Pfam" id="PF02885">
    <property type="entry name" value="Glycos_trans_3N"/>
    <property type="match status" value="1"/>
</dbReference>
<dbReference type="AlphaFoldDB" id="A0AA47ELB4"/>
<dbReference type="PANTHER" id="PTHR10515:SF0">
    <property type="entry name" value="THYMIDINE PHOSPHORYLASE"/>
    <property type="match status" value="1"/>
</dbReference>
<evidence type="ECO:0000256" key="12">
    <source>
        <dbReference type="ARBA" id="ARBA00048525"/>
    </source>
</evidence>
<evidence type="ECO:0000256" key="2">
    <source>
        <dbReference type="ARBA" id="ARBA00001958"/>
    </source>
</evidence>
<comment type="subunit">
    <text evidence="5">Homodimer.</text>
</comment>
<dbReference type="PIRSF" id="PIRSF000478">
    <property type="entry name" value="TP_PyNP"/>
    <property type="match status" value="1"/>
</dbReference>
<dbReference type="InterPro" id="IPR017872">
    <property type="entry name" value="Pyrmidine_PPase_CS"/>
</dbReference>
<dbReference type="NCBIfam" id="TIGR02644">
    <property type="entry name" value="Y_phosphoryl"/>
    <property type="match status" value="1"/>
</dbReference>
<dbReference type="EMBL" id="CP086239">
    <property type="protein sequence ID" value="WAG62190.1"/>
    <property type="molecule type" value="Genomic_DNA"/>
</dbReference>
<proteinExistence type="inferred from homology"/>
<dbReference type="RefSeq" id="WP_216126474.1">
    <property type="nucleotide sequence ID" value="NZ_CP086239.1"/>
</dbReference>
<dbReference type="FunFam" id="3.40.1030.10:FF:000003">
    <property type="entry name" value="Pyrimidine-nucleoside phosphorylase"/>
    <property type="match status" value="1"/>
</dbReference>
<comment type="catalytic activity">
    <reaction evidence="1">
        <text>2'-deoxyuridine + phosphate = 2-deoxy-alpha-D-ribose 1-phosphate + uracil</text>
        <dbReference type="Rhea" id="RHEA:22824"/>
        <dbReference type="ChEBI" id="CHEBI:16450"/>
        <dbReference type="ChEBI" id="CHEBI:17568"/>
        <dbReference type="ChEBI" id="CHEBI:43474"/>
        <dbReference type="ChEBI" id="CHEBI:57259"/>
        <dbReference type="EC" id="2.4.2.2"/>
    </reaction>
</comment>
<evidence type="ECO:0000256" key="7">
    <source>
        <dbReference type="ARBA" id="ARBA00014680"/>
    </source>
</evidence>
<dbReference type="NCBIfam" id="NF004747">
    <property type="entry name" value="PRK06078.1"/>
    <property type="match status" value="1"/>
</dbReference>
<dbReference type="GO" id="GO:0046872">
    <property type="term" value="F:metal ion binding"/>
    <property type="evidence" value="ECO:0007669"/>
    <property type="project" value="UniProtKB-KW"/>
</dbReference>
<keyword evidence="9 14" id="KW-0808">Transferase</keyword>
<dbReference type="PROSITE" id="PS00647">
    <property type="entry name" value="THYMID_PHOSPHORYLASE"/>
    <property type="match status" value="1"/>
</dbReference>
<dbReference type="Pfam" id="PF00591">
    <property type="entry name" value="Glycos_transf_3"/>
    <property type="match status" value="1"/>
</dbReference>
<evidence type="ECO:0000256" key="4">
    <source>
        <dbReference type="ARBA" id="ARBA00006915"/>
    </source>
</evidence>
<organism evidence="14 15">
    <name type="scientific">Clostridium estertheticum</name>
    <dbReference type="NCBI Taxonomy" id="238834"/>
    <lineage>
        <taxon>Bacteria</taxon>
        <taxon>Bacillati</taxon>
        <taxon>Bacillota</taxon>
        <taxon>Clostridia</taxon>
        <taxon>Eubacteriales</taxon>
        <taxon>Clostridiaceae</taxon>
        <taxon>Clostridium</taxon>
    </lineage>
</organism>
<protein>
    <recommendedName>
        <fullName evidence="7">Pyrimidine-nucleoside phosphorylase</fullName>
        <ecNumber evidence="6">2.4.2.2</ecNumber>
    </recommendedName>
</protein>
<keyword evidence="8 14" id="KW-0328">Glycosyltransferase</keyword>
<evidence type="ECO:0000313" key="15">
    <source>
        <dbReference type="Proteomes" id="UP001164733"/>
    </source>
</evidence>
<evidence type="ECO:0000256" key="1">
    <source>
        <dbReference type="ARBA" id="ARBA00001066"/>
    </source>
</evidence>
<dbReference type="Pfam" id="PF07831">
    <property type="entry name" value="PYNP_C"/>
    <property type="match status" value="1"/>
</dbReference>